<dbReference type="GO" id="GO:0016020">
    <property type="term" value="C:membrane"/>
    <property type="evidence" value="ECO:0007669"/>
    <property type="project" value="UniProtKB-SubCell"/>
</dbReference>
<evidence type="ECO:0000256" key="7">
    <source>
        <dbReference type="ARBA" id="ARBA00023002"/>
    </source>
</evidence>
<keyword evidence="4" id="KW-0812">Transmembrane</keyword>
<dbReference type="Pfam" id="PF00067">
    <property type="entry name" value="p450"/>
    <property type="match status" value="1"/>
</dbReference>
<evidence type="ECO:0000256" key="4">
    <source>
        <dbReference type="ARBA" id="ARBA00022692"/>
    </source>
</evidence>
<dbReference type="Proteomes" id="UP000187406">
    <property type="component" value="Unassembled WGS sequence"/>
</dbReference>
<evidence type="ECO:0000256" key="5">
    <source>
        <dbReference type="ARBA" id="ARBA00022723"/>
    </source>
</evidence>
<comment type="cofactor">
    <cofactor evidence="11">
        <name>heme</name>
        <dbReference type="ChEBI" id="CHEBI:30413"/>
    </cofactor>
</comment>
<dbReference type="AlphaFoldDB" id="A0A1Q3AYM9"/>
<comment type="subcellular location">
    <subcellularLocation>
        <location evidence="1">Membrane</location>
        <topology evidence="1">Single-pass membrane protein</topology>
    </subcellularLocation>
</comment>
<reference evidence="14" key="1">
    <citation type="submission" date="2016-04" db="EMBL/GenBank/DDBJ databases">
        <title>Cephalotus genome sequencing.</title>
        <authorList>
            <person name="Fukushima K."/>
            <person name="Hasebe M."/>
            <person name="Fang X."/>
        </authorList>
    </citation>
    <scope>NUCLEOTIDE SEQUENCE [LARGE SCALE GENOMIC DNA]</scope>
    <source>
        <strain evidence="14">cv. St1</strain>
    </source>
</reference>
<accession>A0A1Q3AYM9</accession>
<feature type="binding site" description="axial binding residue" evidence="11">
    <location>
        <position position="265"/>
    </location>
    <ligand>
        <name>heme</name>
        <dbReference type="ChEBI" id="CHEBI:30413"/>
    </ligand>
    <ligandPart>
        <name>Fe</name>
        <dbReference type="ChEBI" id="CHEBI:18248"/>
    </ligandPart>
</feature>
<comment type="caution">
    <text evidence="13">The sequence shown here is derived from an EMBL/GenBank/DDBJ whole genome shotgun (WGS) entry which is preliminary data.</text>
</comment>
<evidence type="ECO:0000256" key="3">
    <source>
        <dbReference type="ARBA" id="ARBA00022617"/>
    </source>
</evidence>
<dbReference type="PRINTS" id="PR00385">
    <property type="entry name" value="P450"/>
</dbReference>
<evidence type="ECO:0000313" key="14">
    <source>
        <dbReference type="Proteomes" id="UP000187406"/>
    </source>
</evidence>
<dbReference type="InterPro" id="IPR017972">
    <property type="entry name" value="Cyt_P450_CS"/>
</dbReference>
<dbReference type="STRING" id="3775.A0A1Q3AYM9"/>
<evidence type="ECO:0000313" key="13">
    <source>
        <dbReference type="EMBL" id="GAV60861.1"/>
    </source>
</evidence>
<keyword evidence="9 12" id="KW-0503">Monooxygenase</keyword>
<dbReference type="GO" id="GO:0004497">
    <property type="term" value="F:monooxygenase activity"/>
    <property type="evidence" value="ECO:0007669"/>
    <property type="project" value="UniProtKB-KW"/>
</dbReference>
<dbReference type="PANTHER" id="PTHR24282">
    <property type="entry name" value="CYTOCHROME P450 FAMILY MEMBER"/>
    <property type="match status" value="1"/>
</dbReference>
<keyword evidence="7 12" id="KW-0560">Oxidoreductase</keyword>
<dbReference type="PANTHER" id="PTHR24282:SF255">
    <property type="entry name" value="CYTOCHROME P450 72A11-RELATED"/>
    <property type="match status" value="1"/>
</dbReference>
<keyword evidence="6" id="KW-1133">Transmembrane helix</keyword>
<organism evidence="13 14">
    <name type="scientific">Cephalotus follicularis</name>
    <name type="common">Albany pitcher plant</name>
    <dbReference type="NCBI Taxonomy" id="3775"/>
    <lineage>
        <taxon>Eukaryota</taxon>
        <taxon>Viridiplantae</taxon>
        <taxon>Streptophyta</taxon>
        <taxon>Embryophyta</taxon>
        <taxon>Tracheophyta</taxon>
        <taxon>Spermatophyta</taxon>
        <taxon>Magnoliopsida</taxon>
        <taxon>eudicotyledons</taxon>
        <taxon>Gunneridae</taxon>
        <taxon>Pentapetalae</taxon>
        <taxon>rosids</taxon>
        <taxon>fabids</taxon>
        <taxon>Oxalidales</taxon>
        <taxon>Cephalotaceae</taxon>
        <taxon>Cephalotus</taxon>
    </lineage>
</organism>
<dbReference type="OrthoDB" id="1470350at2759"/>
<evidence type="ECO:0000256" key="1">
    <source>
        <dbReference type="ARBA" id="ARBA00004167"/>
    </source>
</evidence>
<dbReference type="InParanoid" id="A0A1Q3AYM9"/>
<dbReference type="InterPro" id="IPR050665">
    <property type="entry name" value="Cytochrome_P450_Monooxygen"/>
</dbReference>
<keyword evidence="14" id="KW-1185">Reference proteome</keyword>
<evidence type="ECO:0000256" key="2">
    <source>
        <dbReference type="ARBA" id="ARBA00010617"/>
    </source>
</evidence>
<comment type="similarity">
    <text evidence="2 12">Belongs to the cytochrome P450 family.</text>
</comment>
<name>A0A1Q3AYM9_CEPFO</name>
<evidence type="ECO:0000256" key="9">
    <source>
        <dbReference type="ARBA" id="ARBA00023033"/>
    </source>
</evidence>
<keyword evidence="5 11" id="KW-0479">Metal-binding</keyword>
<dbReference type="SUPFAM" id="SSF48264">
    <property type="entry name" value="Cytochrome P450"/>
    <property type="match status" value="1"/>
</dbReference>
<keyword evidence="10" id="KW-0472">Membrane</keyword>
<dbReference type="InterPro" id="IPR002401">
    <property type="entry name" value="Cyt_P450_E_grp-I"/>
</dbReference>
<keyword evidence="3 11" id="KW-0349">Heme</keyword>
<evidence type="ECO:0000256" key="6">
    <source>
        <dbReference type="ARBA" id="ARBA00022989"/>
    </source>
</evidence>
<dbReference type="InterPro" id="IPR001128">
    <property type="entry name" value="Cyt_P450"/>
</dbReference>
<dbReference type="EMBL" id="BDDD01000176">
    <property type="protein sequence ID" value="GAV60861.1"/>
    <property type="molecule type" value="Genomic_DNA"/>
</dbReference>
<protein>
    <submittedName>
        <fullName evidence="13">p450 domain-containing protein</fullName>
    </submittedName>
</protein>
<evidence type="ECO:0000256" key="12">
    <source>
        <dbReference type="RuleBase" id="RU000461"/>
    </source>
</evidence>
<evidence type="ECO:0000256" key="11">
    <source>
        <dbReference type="PIRSR" id="PIRSR602401-1"/>
    </source>
</evidence>
<dbReference type="GO" id="GO:0020037">
    <property type="term" value="F:heme binding"/>
    <property type="evidence" value="ECO:0007669"/>
    <property type="project" value="InterPro"/>
</dbReference>
<keyword evidence="8 11" id="KW-0408">Iron</keyword>
<dbReference type="GO" id="GO:0005506">
    <property type="term" value="F:iron ion binding"/>
    <property type="evidence" value="ECO:0007669"/>
    <property type="project" value="InterPro"/>
</dbReference>
<evidence type="ECO:0000256" key="8">
    <source>
        <dbReference type="ARBA" id="ARBA00023004"/>
    </source>
</evidence>
<dbReference type="Gene3D" id="1.10.630.10">
    <property type="entry name" value="Cytochrome P450"/>
    <property type="match status" value="1"/>
</dbReference>
<dbReference type="PRINTS" id="PR00463">
    <property type="entry name" value="EP450I"/>
</dbReference>
<evidence type="ECO:0000256" key="10">
    <source>
        <dbReference type="ARBA" id="ARBA00023136"/>
    </source>
</evidence>
<dbReference type="InterPro" id="IPR036396">
    <property type="entry name" value="Cyt_P450_sf"/>
</dbReference>
<dbReference type="PROSITE" id="PS00086">
    <property type="entry name" value="CYTOCHROME_P450"/>
    <property type="match status" value="1"/>
</dbReference>
<sequence>MTLTSDVISRTAFGSSYEEGKRIFQLIRELSKLLAQVFGSVYLPGWRFLPTKTNKRLKEIDKEIRAALSDIICKRVKAMKPGGAANDDLLGILLESSNKEIQENKNNKNAGLSIKDVAEECKLFYFAGQETTSILLVWTMVLLSKHLNWQGRGREEVLQVFGNKKPDYNGLIHLKTVTMVLYEVLRLYSPVGTLTRTIDKETKIGKLTLPAGVLLSVPVILVHHDPGLWGDDALEFNPERFAEGVSKATKSQVSFFPFGWGPRICIGQNFALLEAKMALAMILQNFWFELSPSYVHSPRSVITLQPQHGAQLILHKL</sequence>
<gene>
    <name evidence="13" type="ORF">CFOL_v3_04389</name>
</gene>
<dbReference type="GO" id="GO:0016705">
    <property type="term" value="F:oxidoreductase activity, acting on paired donors, with incorporation or reduction of molecular oxygen"/>
    <property type="evidence" value="ECO:0007669"/>
    <property type="project" value="InterPro"/>
</dbReference>
<proteinExistence type="inferred from homology"/>